<dbReference type="InterPro" id="IPR004630">
    <property type="entry name" value="UPF0324_YeiH-like"/>
</dbReference>
<feature type="transmembrane region" description="Helical" evidence="7">
    <location>
        <begin position="163"/>
        <end position="188"/>
    </location>
</feature>
<dbReference type="GO" id="GO:0005886">
    <property type="term" value="C:plasma membrane"/>
    <property type="evidence" value="ECO:0007669"/>
    <property type="project" value="UniProtKB-SubCell"/>
</dbReference>
<dbReference type="Pfam" id="PF03601">
    <property type="entry name" value="Cons_hypoth698"/>
    <property type="match status" value="1"/>
</dbReference>
<evidence type="ECO:0000313" key="9">
    <source>
        <dbReference type="Proteomes" id="UP000566985"/>
    </source>
</evidence>
<sequence length="351" mass="36415">MADLSMTKTHNPIPRWLPGLLLTALIAAAASGLAGQPAIASWGLGSLTLAIVLGIIIGNSVYAPLAARCDTGVVLAKQKLLRLGVILFGFRITLQQIADVGVSGILIDALTLSSTFFITCLLGMRLLKLDRDTVWLIGAGSSICGAAAVLATEPVVKAAPSKVAVAIATVVLFGTLAIFSYPLLWPLVHTLLPGVDQAQFGVFTGSTIHEVAQVVAAGHSIGPDAENSAVIAKMLRVMMLAPFLLCLSGVLRRQSPAATASRPVTFPWLALLFIAVALFNSLHLLPAGLVAMLNQLAGLLLAMAMAALGLTTRFSALREAGVKPLLLGAMVAVWLIVGGGAINLLVQHFMG</sequence>
<accession>A0A7Y6NEA4</accession>
<evidence type="ECO:0000256" key="7">
    <source>
        <dbReference type="SAM" id="Phobius"/>
    </source>
</evidence>
<dbReference type="Proteomes" id="UP000566985">
    <property type="component" value="Unassembled WGS sequence"/>
</dbReference>
<feature type="transmembrane region" description="Helical" evidence="7">
    <location>
        <begin position="264"/>
        <end position="285"/>
    </location>
</feature>
<dbReference type="EMBL" id="JABWPM010000009">
    <property type="protein sequence ID" value="NUY96943.1"/>
    <property type="molecule type" value="Genomic_DNA"/>
</dbReference>
<keyword evidence="3" id="KW-1003">Cell membrane</keyword>
<keyword evidence="6 7" id="KW-0472">Membrane</keyword>
<dbReference type="InterPro" id="IPR018383">
    <property type="entry name" value="UPF0324_pro"/>
</dbReference>
<dbReference type="NCBIfam" id="TIGR00698">
    <property type="entry name" value="YeiH family putative sulfate export transporter"/>
    <property type="match status" value="1"/>
</dbReference>
<dbReference type="PANTHER" id="PTHR30106:SF2">
    <property type="entry name" value="UPF0324 INNER MEMBRANE PROTEIN YEIH"/>
    <property type="match status" value="1"/>
</dbReference>
<evidence type="ECO:0000256" key="6">
    <source>
        <dbReference type="ARBA" id="ARBA00023136"/>
    </source>
</evidence>
<comment type="caution">
    <text evidence="8">The sequence shown here is derived from an EMBL/GenBank/DDBJ whole genome shotgun (WGS) entry which is preliminary data.</text>
</comment>
<evidence type="ECO:0000256" key="1">
    <source>
        <dbReference type="ARBA" id="ARBA00004651"/>
    </source>
</evidence>
<dbReference type="AlphaFoldDB" id="A0A7Y6NEA4"/>
<proteinExistence type="inferred from homology"/>
<feature type="transmembrane region" description="Helical" evidence="7">
    <location>
        <begin position="324"/>
        <end position="346"/>
    </location>
</feature>
<feature type="transmembrane region" description="Helical" evidence="7">
    <location>
        <begin position="291"/>
        <end position="312"/>
    </location>
</feature>
<reference evidence="8 9" key="1">
    <citation type="submission" date="2020-05" db="EMBL/GenBank/DDBJ databases">
        <title>Whole Genome Sequences of Enterobacteriales Associated with the International Space Station.</title>
        <authorList>
            <person name="Bharadwaj A."/>
            <person name="Daudu R."/>
            <person name="Singh N."/>
            <person name="Wood J."/>
            <person name="Debieu M."/>
            <person name="Mason C."/>
            <person name="Wang C."/>
            <person name="Venkateswaran K."/>
        </authorList>
    </citation>
    <scope>NUCLEOTIDE SEQUENCE [LARGE SCALE GENOMIC DNA]</scope>
    <source>
        <strain evidence="8 9">IF5SW-B1</strain>
    </source>
</reference>
<evidence type="ECO:0000313" key="8">
    <source>
        <dbReference type="EMBL" id="NUY96943.1"/>
    </source>
</evidence>
<evidence type="ECO:0000256" key="4">
    <source>
        <dbReference type="ARBA" id="ARBA00022692"/>
    </source>
</evidence>
<evidence type="ECO:0000256" key="5">
    <source>
        <dbReference type="ARBA" id="ARBA00022989"/>
    </source>
</evidence>
<feature type="transmembrane region" description="Helical" evidence="7">
    <location>
        <begin position="104"/>
        <end position="127"/>
    </location>
</feature>
<keyword evidence="4 7" id="KW-0812">Transmembrane</keyword>
<dbReference type="RefSeq" id="WP_069729014.1">
    <property type="nucleotide sequence ID" value="NZ_JABWPE010000003.1"/>
</dbReference>
<name>A0A7Y6NEA4_9GAMM</name>
<feature type="transmembrane region" description="Helical" evidence="7">
    <location>
        <begin position="44"/>
        <end position="67"/>
    </location>
</feature>
<dbReference type="GeneID" id="57345653"/>
<protein>
    <submittedName>
        <fullName evidence="8">YeiH family putative sulfate export transporter</fullName>
    </submittedName>
</protein>
<feature type="transmembrane region" description="Helical" evidence="7">
    <location>
        <begin position="234"/>
        <end position="252"/>
    </location>
</feature>
<gene>
    <name evidence="8" type="ORF">HU668_10795</name>
</gene>
<evidence type="ECO:0000256" key="2">
    <source>
        <dbReference type="ARBA" id="ARBA00007977"/>
    </source>
</evidence>
<organism evidence="8 9">
    <name type="scientific">Pantoea brenneri</name>
    <dbReference type="NCBI Taxonomy" id="472694"/>
    <lineage>
        <taxon>Bacteria</taxon>
        <taxon>Pseudomonadati</taxon>
        <taxon>Pseudomonadota</taxon>
        <taxon>Gammaproteobacteria</taxon>
        <taxon>Enterobacterales</taxon>
        <taxon>Erwiniaceae</taxon>
        <taxon>Pantoea</taxon>
    </lineage>
</organism>
<feature type="transmembrane region" description="Helical" evidence="7">
    <location>
        <begin position="134"/>
        <end position="151"/>
    </location>
</feature>
<comment type="similarity">
    <text evidence="2">Belongs to the UPF0324 family.</text>
</comment>
<dbReference type="PANTHER" id="PTHR30106">
    <property type="entry name" value="INNER MEMBRANE PROTEIN YEIH-RELATED"/>
    <property type="match status" value="1"/>
</dbReference>
<comment type="subcellular location">
    <subcellularLocation>
        <location evidence="1">Cell membrane</location>
        <topology evidence="1">Multi-pass membrane protein</topology>
    </subcellularLocation>
</comment>
<evidence type="ECO:0000256" key="3">
    <source>
        <dbReference type="ARBA" id="ARBA00022475"/>
    </source>
</evidence>
<keyword evidence="5 7" id="KW-1133">Transmembrane helix</keyword>